<proteinExistence type="predicted"/>
<sequence>MNCTVCNGTGKVTREEWDREWNRFDRNSPSHYDTNRHMERSGIEEYEVCPICLGEKEMDEVKYLHINDWKEAKIEYVEHDFGSYIVLKIDEKTFAKIPTDHIQITRRK</sequence>
<name>A0ABW0K8S9_9BACL</name>
<evidence type="ECO:0000313" key="1">
    <source>
        <dbReference type="EMBL" id="MFC5449102.1"/>
    </source>
</evidence>
<accession>A0ABW0K8S9</accession>
<evidence type="ECO:0000313" key="2">
    <source>
        <dbReference type="Proteomes" id="UP001596044"/>
    </source>
</evidence>
<dbReference type="RefSeq" id="WP_377524704.1">
    <property type="nucleotide sequence ID" value="NZ_JBHSMJ010000017.1"/>
</dbReference>
<gene>
    <name evidence="1" type="ORF">ACFPOG_12590</name>
</gene>
<comment type="caution">
    <text evidence="1">The sequence shown here is derived from an EMBL/GenBank/DDBJ whole genome shotgun (WGS) entry which is preliminary data.</text>
</comment>
<protein>
    <submittedName>
        <fullName evidence="1">Uncharacterized protein</fullName>
    </submittedName>
</protein>
<reference evidence="2" key="1">
    <citation type="journal article" date="2019" name="Int. J. Syst. Evol. Microbiol.">
        <title>The Global Catalogue of Microorganisms (GCM) 10K type strain sequencing project: providing services to taxonomists for standard genome sequencing and annotation.</title>
        <authorList>
            <consortium name="The Broad Institute Genomics Platform"/>
            <consortium name="The Broad Institute Genome Sequencing Center for Infectious Disease"/>
            <person name="Wu L."/>
            <person name="Ma J."/>
        </authorList>
    </citation>
    <scope>NUCLEOTIDE SEQUENCE [LARGE SCALE GENOMIC DNA]</scope>
    <source>
        <strain evidence="2">KACC 11904</strain>
    </source>
</reference>
<keyword evidence="2" id="KW-1185">Reference proteome</keyword>
<dbReference type="EMBL" id="JBHSMJ010000017">
    <property type="protein sequence ID" value="MFC5449102.1"/>
    <property type="molecule type" value="Genomic_DNA"/>
</dbReference>
<organism evidence="1 2">
    <name type="scientific">Paenibacillus aestuarii</name>
    <dbReference type="NCBI Taxonomy" id="516965"/>
    <lineage>
        <taxon>Bacteria</taxon>
        <taxon>Bacillati</taxon>
        <taxon>Bacillota</taxon>
        <taxon>Bacilli</taxon>
        <taxon>Bacillales</taxon>
        <taxon>Paenibacillaceae</taxon>
        <taxon>Paenibacillus</taxon>
    </lineage>
</organism>
<dbReference type="Proteomes" id="UP001596044">
    <property type="component" value="Unassembled WGS sequence"/>
</dbReference>